<sequence length="38" mass="4488">MSDDEKALWVVKVVRKELEDDIVVDVPCYGEKAHNFFY</sequence>
<dbReference type="AlphaFoldDB" id="A0A0J8B575"/>
<dbReference type="EMBL" id="KQ090407">
    <property type="protein sequence ID" value="KMS96126.1"/>
    <property type="molecule type" value="Genomic_DNA"/>
</dbReference>
<reference evidence="1 2" key="1">
    <citation type="journal article" date="2014" name="Nature">
        <title>The genome of the recently domesticated crop plant sugar beet (Beta vulgaris).</title>
        <authorList>
            <person name="Dohm J.C."/>
            <person name="Minoche A.E."/>
            <person name="Holtgrawe D."/>
            <person name="Capella-Gutierrez S."/>
            <person name="Zakrzewski F."/>
            <person name="Tafer H."/>
            <person name="Rupp O."/>
            <person name="Sorensen T.R."/>
            <person name="Stracke R."/>
            <person name="Reinhardt R."/>
            <person name="Goesmann A."/>
            <person name="Kraft T."/>
            <person name="Schulz B."/>
            <person name="Stadler P.F."/>
            <person name="Schmidt T."/>
            <person name="Gabaldon T."/>
            <person name="Lehrach H."/>
            <person name="Weisshaar B."/>
            <person name="Himmelbauer H."/>
        </authorList>
    </citation>
    <scope>NUCLEOTIDE SEQUENCE [LARGE SCALE GENOMIC DNA]</scope>
    <source>
        <tissue evidence="1">Taproot</tissue>
    </source>
</reference>
<accession>A0A0J8B575</accession>
<proteinExistence type="predicted"/>
<dbReference type="Proteomes" id="UP000035740">
    <property type="component" value="Unassembled WGS sequence"/>
</dbReference>
<organism evidence="1 2">
    <name type="scientific">Beta vulgaris subsp. vulgaris</name>
    <name type="common">Beet</name>
    <dbReference type="NCBI Taxonomy" id="3555"/>
    <lineage>
        <taxon>Eukaryota</taxon>
        <taxon>Viridiplantae</taxon>
        <taxon>Streptophyta</taxon>
        <taxon>Embryophyta</taxon>
        <taxon>Tracheophyta</taxon>
        <taxon>Spermatophyta</taxon>
        <taxon>Magnoliopsida</taxon>
        <taxon>eudicotyledons</taxon>
        <taxon>Gunneridae</taxon>
        <taxon>Pentapetalae</taxon>
        <taxon>Caryophyllales</taxon>
        <taxon>Chenopodiaceae</taxon>
        <taxon>Betoideae</taxon>
        <taxon>Beta</taxon>
    </lineage>
</organism>
<keyword evidence="2" id="KW-1185">Reference proteome</keyword>
<dbReference type="Gramene" id="KMS96126">
    <property type="protein sequence ID" value="KMS96126"/>
    <property type="gene ID" value="BVRB_001950"/>
</dbReference>
<protein>
    <submittedName>
        <fullName evidence="1">Uncharacterized protein</fullName>
    </submittedName>
</protein>
<gene>
    <name evidence="1" type="ORF">BVRB_001950</name>
</gene>
<dbReference type="ExpressionAtlas" id="A0A0J8B575">
    <property type="expression patterns" value="baseline"/>
</dbReference>
<evidence type="ECO:0000313" key="1">
    <source>
        <dbReference type="EMBL" id="KMS96126.1"/>
    </source>
</evidence>
<evidence type="ECO:0000313" key="2">
    <source>
        <dbReference type="Proteomes" id="UP000035740"/>
    </source>
</evidence>
<name>A0A0J8B575_BETVV</name>